<dbReference type="CDD" id="cd01420">
    <property type="entry name" value="MoaC_PE"/>
    <property type="match status" value="1"/>
</dbReference>
<organism evidence="9 10">
    <name type="scientific">Abditibacterium utsteinense</name>
    <dbReference type="NCBI Taxonomy" id="1960156"/>
    <lineage>
        <taxon>Bacteria</taxon>
        <taxon>Pseudomonadati</taxon>
        <taxon>Abditibacteriota</taxon>
        <taxon>Abditibacteriia</taxon>
        <taxon>Abditibacteriales</taxon>
        <taxon>Abditibacteriaceae</taxon>
        <taxon>Abditibacterium</taxon>
    </lineage>
</organism>
<dbReference type="Gene3D" id="3.30.70.640">
    <property type="entry name" value="Molybdopterin cofactor biosynthesis C (MoaC) domain"/>
    <property type="match status" value="1"/>
</dbReference>
<evidence type="ECO:0000313" key="9">
    <source>
        <dbReference type="EMBL" id="PQV65162.1"/>
    </source>
</evidence>
<feature type="domain" description="Molybdopterin cofactor biosynthesis C (MoaC)" evidence="8">
    <location>
        <begin position="5"/>
        <end position="140"/>
    </location>
</feature>
<dbReference type="NCBIfam" id="TIGR00581">
    <property type="entry name" value="moaC"/>
    <property type="match status" value="1"/>
</dbReference>
<dbReference type="EC" id="4.6.1.17" evidence="3"/>
<dbReference type="InterPro" id="IPR047594">
    <property type="entry name" value="MoaC_bact/euk"/>
</dbReference>
<gene>
    <name evidence="9" type="ORF">B1R32_102170</name>
</gene>
<dbReference type="RefSeq" id="WP_105482612.1">
    <property type="nucleotide sequence ID" value="NZ_NIGF01000002.1"/>
</dbReference>
<dbReference type="GO" id="GO:0006777">
    <property type="term" value="P:Mo-molybdopterin cofactor biosynthetic process"/>
    <property type="evidence" value="ECO:0007669"/>
    <property type="project" value="UniProtKB-KW"/>
</dbReference>
<protein>
    <recommendedName>
        <fullName evidence="3">cyclic pyranopterin monophosphate synthase</fullName>
        <ecNumber evidence="3">4.6.1.17</ecNumber>
    </recommendedName>
</protein>
<dbReference type="SUPFAM" id="SSF55040">
    <property type="entry name" value="Molybdenum cofactor biosynthesis protein C, MoaC"/>
    <property type="match status" value="1"/>
</dbReference>
<dbReference type="InterPro" id="IPR036522">
    <property type="entry name" value="MoaC_sf"/>
</dbReference>
<reference evidence="9 10" key="1">
    <citation type="journal article" date="2018" name="Syst. Appl. Microbiol.">
        <title>Abditibacterium utsteinense sp. nov., the first cultivated member of candidate phylum FBP, isolated from ice-free Antarctic soil samples.</title>
        <authorList>
            <person name="Tahon G."/>
            <person name="Tytgat B."/>
            <person name="Lebbe L."/>
            <person name="Carlier A."/>
            <person name="Willems A."/>
        </authorList>
    </citation>
    <scope>NUCLEOTIDE SEQUENCE [LARGE SCALE GENOMIC DNA]</scope>
    <source>
        <strain evidence="9 10">LMG 29911</strain>
    </source>
</reference>
<evidence type="ECO:0000256" key="2">
    <source>
        <dbReference type="ARBA" id="ARBA00005046"/>
    </source>
</evidence>
<accession>A0A2S8SWJ0</accession>
<name>A0A2S8SWJ0_9BACT</name>
<dbReference type="GO" id="GO:0061799">
    <property type="term" value="F:cyclic pyranopterin monophosphate synthase activity"/>
    <property type="evidence" value="ECO:0007669"/>
    <property type="project" value="UniProtKB-EC"/>
</dbReference>
<dbReference type="InterPro" id="IPR050105">
    <property type="entry name" value="MoCo_biosynth_MoaA/MoaC"/>
</dbReference>
<dbReference type="Pfam" id="PF01967">
    <property type="entry name" value="MoaC"/>
    <property type="match status" value="1"/>
</dbReference>
<keyword evidence="4" id="KW-0501">Molybdenum cofactor biosynthesis</keyword>
<dbReference type="UniPathway" id="UPA00344"/>
<dbReference type="FunCoup" id="A0A2S8SWJ0">
    <property type="interactions" value="352"/>
</dbReference>
<comment type="caution">
    <text evidence="9">The sequence shown here is derived from an EMBL/GenBank/DDBJ whole genome shotgun (WGS) entry which is preliminary data.</text>
</comment>
<dbReference type="OrthoDB" id="9794429at2"/>
<proteinExistence type="predicted"/>
<evidence type="ECO:0000256" key="4">
    <source>
        <dbReference type="ARBA" id="ARBA00023150"/>
    </source>
</evidence>
<dbReference type="InParanoid" id="A0A2S8SWJ0"/>
<keyword evidence="5" id="KW-0456">Lyase</keyword>
<dbReference type="InterPro" id="IPR023045">
    <property type="entry name" value="MoaC"/>
</dbReference>
<dbReference type="Proteomes" id="UP000237684">
    <property type="component" value="Unassembled WGS sequence"/>
</dbReference>
<evidence type="ECO:0000256" key="7">
    <source>
        <dbReference type="SAM" id="MobiDB-lite"/>
    </source>
</evidence>
<evidence type="ECO:0000256" key="5">
    <source>
        <dbReference type="ARBA" id="ARBA00023239"/>
    </source>
</evidence>
<sequence>MQTQMIDVGAKETTRREATASGAIRMKPETAQMTQSATLPKGNALETARVAAILAAKNTPQIIPLCHPLLLSGVDCDFEIDLENGVITATASVRCSGQTGVEMEALTAVSAALLTIYDMTKGVDETLEIENIVLRKKTGGKSGDFVRV</sequence>
<evidence type="ECO:0000256" key="1">
    <source>
        <dbReference type="ARBA" id="ARBA00001637"/>
    </source>
</evidence>
<keyword evidence="10" id="KW-1185">Reference proteome</keyword>
<dbReference type="AlphaFoldDB" id="A0A2S8SWJ0"/>
<evidence type="ECO:0000256" key="3">
    <source>
        <dbReference type="ARBA" id="ARBA00012575"/>
    </source>
</evidence>
<dbReference type="EMBL" id="NIGF01000002">
    <property type="protein sequence ID" value="PQV65162.1"/>
    <property type="molecule type" value="Genomic_DNA"/>
</dbReference>
<dbReference type="NCBIfam" id="NF006870">
    <property type="entry name" value="PRK09364.1"/>
    <property type="match status" value="1"/>
</dbReference>
<evidence type="ECO:0000256" key="6">
    <source>
        <dbReference type="ARBA" id="ARBA00055087"/>
    </source>
</evidence>
<feature type="compositionally biased region" description="Basic and acidic residues" evidence="7">
    <location>
        <begin position="9"/>
        <end position="18"/>
    </location>
</feature>
<evidence type="ECO:0000313" key="10">
    <source>
        <dbReference type="Proteomes" id="UP000237684"/>
    </source>
</evidence>
<dbReference type="PANTHER" id="PTHR22960">
    <property type="entry name" value="MOLYBDOPTERIN COFACTOR SYNTHESIS PROTEIN A"/>
    <property type="match status" value="1"/>
</dbReference>
<evidence type="ECO:0000259" key="8">
    <source>
        <dbReference type="Pfam" id="PF01967"/>
    </source>
</evidence>
<dbReference type="InterPro" id="IPR002820">
    <property type="entry name" value="Mopterin_CF_biosynth-C_dom"/>
</dbReference>
<comment type="pathway">
    <text evidence="2">Cofactor biosynthesis; molybdopterin biosynthesis.</text>
</comment>
<comment type="catalytic activity">
    <reaction evidence="1">
        <text>(8S)-3',8-cyclo-7,8-dihydroguanosine 5'-triphosphate = cyclic pyranopterin phosphate + diphosphate</text>
        <dbReference type="Rhea" id="RHEA:49580"/>
        <dbReference type="ChEBI" id="CHEBI:33019"/>
        <dbReference type="ChEBI" id="CHEBI:59648"/>
        <dbReference type="ChEBI" id="CHEBI:131766"/>
        <dbReference type="EC" id="4.6.1.17"/>
    </reaction>
</comment>
<comment type="function">
    <text evidence="6">Catalyzes the conversion of (8S)-3',8-cyclo-7,8-dihydroguanosine 5'-triphosphate to cyclic pyranopterin monophosphate (cPMP).</text>
</comment>
<feature type="region of interest" description="Disordered" evidence="7">
    <location>
        <begin position="1"/>
        <end position="20"/>
    </location>
</feature>